<evidence type="ECO:0000256" key="7">
    <source>
        <dbReference type="ARBA" id="ARBA00022989"/>
    </source>
</evidence>
<comment type="catalytic activity">
    <reaction evidence="15">
        <text>[GlcNAc-(1-&gt;4)-Mur2Ac(oyl-L-Ala-gamma-D-Glu-L-Lys-D-Ala-D-Ala)](n)-di-trans,octa-cis-undecaprenyl diphosphate + beta-D-GlcNAc-(1-&gt;4)-Mur2Ac(oyl-L-Ala-gamma-D-Glu-L-Lys-D-Ala-D-Ala)-di-trans,octa-cis-undecaprenyl diphosphate = [GlcNAc-(1-&gt;4)-Mur2Ac(oyl-L-Ala-gamma-D-Glu-L-Lys-D-Ala-D-Ala)](n+1)-di-trans,octa-cis-undecaprenyl diphosphate + di-trans,octa-cis-undecaprenyl diphosphate + H(+)</text>
        <dbReference type="Rhea" id="RHEA:23708"/>
        <dbReference type="Rhea" id="RHEA-COMP:9602"/>
        <dbReference type="Rhea" id="RHEA-COMP:9603"/>
        <dbReference type="ChEBI" id="CHEBI:15378"/>
        <dbReference type="ChEBI" id="CHEBI:58405"/>
        <dbReference type="ChEBI" id="CHEBI:60033"/>
        <dbReference type="ChEBI" id="CHEBI:78435"/>
        <dbReference type="EC" id="2.4.99.28"/>
    </reaction>
</comment>
<comment type="subcellular location">
    <subcellularLocation>
        <location evidence="1">Membrane</location>
        <topology evidence="1">Multi-pass membrane protein</topology>
    </subcellularLocation>
</comment>
<evidence type="ECO:0000256" key="5">
    <source>
        <dbReference type="ARBA" id="ARBA00022960"/>
    </source>
</evidence>
<evidence type="ECO:0000256" key="9">
    <source>
        <dbReference type="ARBA" id="ARBA00032370"/>
    </source>
</evidence>
<comment type="caution">
    <text evidence="18">The sequence shown here is derived from an EMBL/GenBank/DDBJ whole genome shotgun (WGS) entry which is preliminary data.</text>
</comment>
<evidence type="ECO:0000256" key="11">
    <source>
        <dbReference type="ARBA" id="ARBA00038053"/>
    </source>
</evidence>
<evidence type="ECO:0000256" key="10">
    <source>
        <dbReference type="ARBA" id="ARBA00033270"/>
    </source>
</evidence>
<dbReference type="GO" id="GO:0008360">
    <property type="term" value="P:regulation of cell shape"/>
    <property type="evidence" value="ECO:0007669"/>
    <property type="project" value="UniProtKB-KW"/>
</dbReference>
<dbReference type="InterPro" id="IPR001182">
    <property type="entry name" value="FtsW/RodA"/>
</dbReference>
<feature type="transmembrane region" description="Helical" evidence="17">
    <location>
        <begin position="115"/>
        <end position="135"/>
    </location>
</feature>
<dbReference type="PANTHER" id="PTHR30474">
    <property type="entry name" value="CELL CYCLE PROTEIN"/>
    <property type="match status" value="1"/>
</dbReference>
<proteinExistence type="inferred from homology"/>
<dbReference type="AlphaFoldDB" id="A0A3E2TM22"/>
<feature type="transmembrane region" description="Helical" evidence="17">
    <location>
        <begin position="76"/>
        <end position="95"/>
    </location>
</feature>
<name>A0A3E2TM22_9FIRM</name>
<evidence type="ECO:0000256" key="2">
    <source>
        <dbReference type="ARBA" id="ARBA00022676"/>
    </source>
</evidence>
<comment type="similarity">
    <text evidence="11">Belongs to the SEDS family. FtsW subfamily.</text>
</comment>
<gene>
    <name evidence="18" type="ORF">DW070_11220</name>
</gene>
<feature type="transmembrane region" description="Helical" evidence="17">
    <location>
        <begin position="12"/>
        <end position="30"/>
    </location>
</feature>
<evidence type="ECO:0000256" key="4">
    <source>
        <dbReference type="ARBA" id="ARBA00022692"/>
    </source>
</evidence>
<feature type="transmembrane region" description="Helical" evidence="17">
    <location>
        <begin position="42"/>
        <end position="64"/>
    </location>
</feature>
<sequence length="363" mass="39874">MNRKRFVGDWAMLGTVFGLILFGLLMIYSASNYTARLHMGNAFYYVERQIFTVLLGTAAMFLMMKLDYHRLLKMALPLYGLSLLLLAAVFVVGTASHGQKRWIYIGSIGFQPSEFAKFVLIIFLASICGAAGSMMKKWKGILLVFLWMMPAAGMVMVTNLSTGIIIMGIAFIIIFTASRQWLPFFVLMGLGGGFMGIFLKLASYRVGRIEAWLNVETHPKGYQTRQSLYAIGSGGLFGRGYGKSIQKLAYIPEAHNDMIFSVICEEWGLLGAGIIAALFIFLIWRCLITANSAPDISGALLTMGVTAHLGLQMLINIAVVTNSIPNTGIPLPFISYGGTSLIFLMCEIGIVQNIAQQGKTYIS</sequence>
<dbReference type="RefSeq" id="WP_117528644.1">
    <property type="nucleotide sequence ID" value="NZ_JAQDKA010000011.1"/>
</dbReference>
<dbReference type="GO" id="GO:0009252">
    <property type="term" value="P:peptidoglycan biosynthetic process"/>
    <property type="evidence" value="ECO:0007669"/>
    <property type="project" value="UniProtKB-KW"/>
</dbReference>
<evidence type="ECO:0000256" key="6">
    <source>
        <dbReference type="ARBA" id="ARBA00022984"/>
    </source>
</evidence>
<dbReference type="EMBL" id="QVEP01000028">
    <property type="protein sequence ID" value="RGB78621.1"/>
    <property type="molecule type" value="Genomic_DNA"/>
</dbReference>
<dbReference type="GO" id="GO:0005886">
    <property type="term" value="C:plasma membrane"/>
    <property type="evidence" value="ECO:0007669"/>
    <property type="project" value="TreeGrafter"/>
</dbReference>
<dbReference type="GO" id="GO:0032153">
    <property type="term" value="C:cell division site"/>
    <property type="evidence" value="ECO:0007669"/>
    <property type="project" value="TreeGrafter"/>
</dbReference>
<dbReference type="GO" id="GO:0051301">
    <property type="term" value="P:cell division"/>
    <property type="evidence" value="ECO:0007669"/>
    <property type="project" value="InterPro"/>
</dbReference>
<organism evidence="18 19">
    <name type="scientific">Coprococcus catus</name>
    <dbReference type="NCBI Taxonomy" id="116085"/>
    <lineage>
        <taxon>Bacteria</taxon>
        <taxon>Bacillati</taxon>
        <taxon>Bacillota</taxon>
        <taxon>Clostridia</taxon>
        <taxon>Lachnospirales</taxon>
        <taxon>Lachnospiraceae</taxon>
        <taxon>Coprococcus</taxon>
    </lineage>
</organism>
<evidence type="ECO:0000313" key="18">
    <source>
        <dbReference type="EMBL" id="RGB78621.1"/>
    </source>
</evidence>
<dbReference type="Pfam" id="PF01098">
    <property type="entry name" value="FTSW_RODA_SPOVE"/>
    <property type="match status" value="1"/>
</dbReference>
<evidence type="ECO:0000256" key="14">
    <source>
        <dbReference type="ARBA" id="ARBA00044770"/>
    </source>
</evidence>
<keyword evidence="2" id="KW-0328">Glycosyltransferase</keyword>
<dbReference type="Proteomes" id="UP000260773">
    <property type="component" value="Unassembled WGS sequence"/>
</dbReference>
<keyword evidence="8 17" id="KW-0472">Membrane</keyword>
<feature type="transmembrane region" description="Helical" evidence="17">
    <location>
        <begin position="181"/>
        <end position="199"/>
    </location>
</feature>
<feature type="transmembrane region" description="Helical" evidence="17">
    <location>
        <begin position="142"/>
        <end position="175"/>
    </location>
</feature>
<keyword evidence="5" id="KW-0133">Cell shape</keyword>
<accession>A0A3E2TM22</accession>
<evidence type="ECO:0000256" key="3">
    <source>
        <dbReference type="ARBA" id="ARBA00022679"/>
    </source>
</evidence>
<dbReference type="GO" id="GO:0015648">
    <property type="term" value="F:lipid-linked peptidoglycan transporter activity"/>
    <property type="evidence" value="ECO:0007669"/>
    <property type="project" value="TreeGrafter"/>
</dbReference>
<dbReference type="EC" id="2.4.99.28" evidence="14"/>
<evidence type="ECO:0000256" key="16">
    <source>
        <dbReference type="ARBA" id="ARBA00049966"/>
    </source>
</evidence>
<keyword evidence="6" id="KW-0573">Peptidoglycan synthesis</keyword>
<evidence type="ECO:0000256" key="1">
    <source>
        <dbReference type="ARBA" id="ARBA00004141"/>
    </source>
</evidence>
<evidence type="ECO:0000256" key="12">
    <source>
        <dbReference type="ARBA" id="ARBA00041185"/>
    </source>
</evidence>
<comment type="function">
    <text evidence="16">Peptidoglycan polymerase that is essential for cell division.</text>
</comment>
<feature type="transmembrane region" description="Helical" evidence="17">
    <location>
        <begin position="296"/>
        <end position="321"/>
    </location>
</feature>
<protein>
    <recommendedName>
        <fullName evidence="12">Probable peptidoglycan glycosyltransferase FtsW</fullName>
        <ecNumber evidence="14">2.4.99.28</ecNumber>
    </recommendedName>
    <alternativeName>
        <fullName evidence="13">Cell division protein FtsW</fullName>
    </alternativeName>
    <alternativeName>
        <fullName evidence="10">Cell wall polymerase</fullName>
    </alternativeName>
    <alternativeName>
        <fullName evidence="9">Peptidoglycan polymerase</fullName>
    </alternativeName>
</protein>
<reference evidence="18 19" key="1">
    <citation type="submission" date="2018-08" db="EMBL/GenBank/DDBJ databases">
        <title>A genome reference for cultivated species of the human gut microbiota.</title>
        <authorList>
            <person name="Zou Y."/>
            <person name="Xue W."/>
            <person name="Luo G."/>
        </authorList>
    </citation>
    <scope>NUCLEOTIDE SEQUENCE [LARGE SCALE GENOMIC DNA]</scope>
    <source>
        <strain evidence="18 19">AF45-17</strain>
    </source>
</reference>
<evidence type="ECO:0000313" key="19">
    <source>
        <dbReference type="Proteomes" id="UP000260773"/>
    </source>
</evidence>
<dbReference type="PANTHER" id="PTHR30474:SF2">
    <property type="entry name" value="PEPTIDOGLYCAN GLYCOSYLTRANSFERASE FTSW-RELATED"/>
    <property type="match status" value="1"/>
</dbReference>
<feature type="transmembrane region" description="Helical" evidence="17">
    <location>
        <begin position="333"/>
        <end position="355"/>
    </location>
</feature>
<keyword evidence="4 17" id="KW-0812">Transmembrane</keyword>
<evidence type="ECO:0000256" key="17">
    <source>
        <dbReference type="SAM" id="Phobius"/>
    </source>
</evidence>
<dbReference type="GO" id="GO:0008955">
    <property type="term" value="F:peptidoglycan glycosyltransferase activity"/>
    <property type="evidence" value="ECO:0007669"/>
    <property type="project" value="UniProtKB-EC"/>
</dbReference>
<keyword evidence="7 17" id="KW-1133">Transmembrane helix</keyword>
<keyword evidence="3" id="KW-0808">Transferase</keyword>
<evidence type="ECO:0000256" key="8">
    <source>
        <dbReference type="ARBA" id="ARBA00023136"/>
    </source>
</evidence>
<feature type="transmembrane region" description="Helical" evidence="17">
    <location>
        <begin position="267"/>
        <end position="284"/>
    </location>
</feature>
<evidence type="ECO:0000256" key="15">
    <source>
        <dbReference type="ARBA" id="ARBA00049902"/>
    </source>
</evidence>
<evidence type="ECO:0000256" key="13">
    <source>
        <dbReference type="ARBA" id="ARBA00041418"/>
    </source>
</evidence>